<dbReference type="RefSeq" id="WP_117155512.1">
    <property type="nucleotide sequence ID" value="NZ_BMLG01000011.1"/>
</dbReference>
<sequence>MLRLITNNNVERKTDQKTCATHCAMYDAFTEECAIWKGVDTTNPQYFASCKDQINYESIEQVEEERHSDFEEPIAEEGMIDTFETLCYQGEPSVEIDYQYPLAPDIDSNRDDAIWYVAPDQSFGCWIVNHSEQTLMSVDKIYRNKQLSKKGKTYASPYPLHDHQSSISLASNICWYVDEDGIGAYRFLMSGEIFLL</sequence>
<evidence type="ECO:0000313" key="2">
    <source>
        <dbReference type="Proteomes" id="UP000618460"/>
    </source>
</evidence>
<reference evidence="1" key="2">
    <citation type="submission" date="2020-09" db="EMBL/GenBank/DDBJ databases">
        <authorList>
            <person name="Sun Q."/>
            <person name="Zhou Y."/>
        </authorList>
    </citation>
    <scope>NUCLEOTIDE SEQUENCE</scope>
    <source>
        <strain evidence="1">CGMCC 1.6333</strain>
    </source>
</reference>
<comment type="caution">
    <text evidence="1">The sequence shown here is derived from an EMBL/GenBank/DDBJ whole genome shotgun (WGS) entry which is preliminary data.</text>
</comment>
<dbReference type="EMBL" id="BMLG01000011">
    <property type="protein sequence ID" value="GGM34585.1"/>
    <property type="molecule type" value="Genomic_DNA"/>
</dbReference>
<dbReference type="Proteomes" id="UP000618460">
    <property type="component" value="Unassembled WGS sequence"/>
</dbReference>
<accession>A0A917TS24</accession>
<keyword evidence="2" id="KW-1185">Reference proteome</keyword>
<dbReference type="OrthoDB" id="2678260at2"/>
<organism evidence="1 2">
    <name type="scientific">Paraliobacillus quinghaiensis</name>
    <dbReference type="NCBI Taxonomy" id="470815"/>
    <lineage>
        <taxon>Bacteria</taxon>
        <taxon>Bacillati</taxon>
        <taxon>Bacillota</taxon>
        <taxon>Bacilli</taxon>
        <taxon>Bacillales</taxon>
        <taxon>Bacillaceae</taxon>
        <taxon>Paraliobacillus</taxon>
    </lineage>
</organism>
<dbReference type="AlphaFoldDB" id="A0A917TS24"/>
<name>A0A917TS24_9BACI</name>
<protein>
    <submittedName>
        <fullName evidence="1">Uncharacterized protein</fullName>
    </submittedName>
</protein>
<reference evidence="1" key="1">
    <citation type="journal article" date="2014" name="Int. J. Syst. Evol. Microbiol.">
        <title>Complete genome sequence of Corynebacterium casei LMG S-19264T (=DSM 44701T), isolated from a smear-ripened cheese.</title>
        <authorList>
            <consortium name="US DOE Joint Genome Institute (JGI-PGF)"/>
            <person name="Walter F."/>
            <person name="Albersmeier A."/>
            <person name="Kalinowski J."/>
            <person name="Ruckert C."/>
        </authorList>
    </citation>
    <scope>NUCLEOTIDE SEQUENCE</scope>
    <source>
        <strain evidence="1">CGMCC 1.6333</strain>
    </source>
</reference>
<gene>
    <name evidence="1" type="ORF">GCM10011351_20740</name>
</gene>
<proteinExistence type="predicted"/>
<evidence type="ECO:0000313" key="1">
    <source>
        <dbReference type="EMBL" id="GGM34585.1"/>
    </source>
</evidence>